<dbReference type="GO" id="GO:0044550">
    <property type="term" value="P:secondary metabolite biosynthetic process"/>
    <property type="evidence" value="ECO:0007669"/>
    <property type="project" value="TreeGrafter"/>
</dbReference>
<reference evidence="5 6" key="1">
    <citation type="submission" date="2019-02" db="EMBL/GenBank/DDBJ databases">
        <title>Deep-cultivation of Planctomycetes and their phenomic and genomic characterization uncovers novel biology.</title>
        <authorList>
            <person name="Wiegand S."/>
            <person name="Jogler M."/>
            <person name="Boedeker C."/>
            <person name="Pinto D."/>
            <person name="Vollmers J."/>
            <person name="Rivas-Marin E."/>
            <person name="Kohn T."/>
            <person name="Peeters S.H."/>
            <person name="Heuer A."/>
            <person name="Rast P."/>
            <person name="Oberbeckmann S."/>
            <person name="Bunk B."/>
            <person name="Jeske O."/>
            <person name="Meyerdierks A."/>
            <person name="Storesund J.E."/>
            <person name="Kallscheuer N."/>
            <person name="Luecker S."/>
            <person name="Lage O.M."/>
            <person name="Pohl T."/>
            <person name="Merkel B.J."/>
            <person name="Hornburger P."/>
            <person name="Mueller R.-W."/>
            <person name="Bruemmer F."/>
            <person name="Labrenz M."/>
            <person name="Spormann A.M."/>
            <person name="Op Den Camp H."/>
            <person name="Overmann J."/>
            <person name="Amann R."/>
            <person name="Jetten M.S.M."/>
            <person name="Mascher T."/>
            <person name="Medema M.H."/>
            <person name="Devos D.P."/>
            <person name="Kaster A.-K."/>
            <person name="Ovreas L."/>
            <person name="Rohde M."/>
            <person name="Galperin M.Y."/>
            <person name="Jogler C."/>
        </authorList>
    </citation>
    <scope>NUCLEOTIDE SEQUENCE [LARGE SCALE GENOMIC DNA]</scope>
    <source>
        <strain evidence="5 6">CA13</strain>
    </source>
</reference>
<dbReference type="InterPro" id="IPR000873">
    <property type="entry name" value="AMP-dep_synth/lig_dom"/>
</dbReference>
<dbReference type="NCBIfam" id="TIGR01733">
    <property type="entry name" value="AA-adenyl-dom"/>
    <property type="match status" value="1"/>
</dbReference>
<dbReference type="InterPro" id="IPR001031">
    <property type="entry name" value="Thioesterase"/>
</dbReference>
<protein>
    <submittedName>
        <fullName evidence="5">Dimodular nonribosomal peptide synthase</fullName>
    </submittedName>
</protein>
<dbReference type="Gene3D" id="3.30.559.30">
    <property type="entry name" value="Nonribosomal peptide synthetase, condensation domain"/>
    <property type="match status" value="1"/>
</dbReference>
<dbReference type="InterPro" id="IPR009081">
    <property type="entry name" value="PP-bd_ACP"/>
</dbReference>
<dbReference type="InterPro" id="IPR023213">
    <property type="entry name" value="CAT-like_dom_sf"/>
</dbReference>
<dbReference type="PANTHER" id="PTHR45527:SF1">
    <property type="entry name" value="FATTY ACID SYNTHASE"/>
    <property type="match status" value="1"/>
</dbReference>
<accession>A0A5C5ZBS9</accession>
<dbReference type="InterPro" id="IPR001242">
    <property type="entry name" value="Condensation_dom"/>
</dbReference>
<dbReference type="Pfam" id="PF00668">
    <property type="entry name" value="Condensation"/>
    <property type="match status" value="1"/>
</dbReference>
<sequence length="1357" mass="148971">MTDSISELTPEQKRELLKRLLQEKANSQRQFPMSSQQQGLWHAFRRDPESTAYNVFLASRVRSELDLDALAETMRVLSMRHHALRTTFSDSNGTLQQSVHESLNPEIEIETVEGFSDAELRCRVLEHVGRPFDLEAGPLLRLVVLRVSDDDMVVVATTHHIVTDFWSLVLIMRELREIYPSVRAERTLNLSEPANHFANYVRQQAEFVTSDQKNASKAYWQQQVTGVASTLELPLDYRRPAHFTGRAHSIPISLSLPLSNRIRQFAQRSSVTTNAVLLSAVEVLLSRYSRQPRFLIGIPSSGRSGQQFENTVGYFSGVLPIRVDVSGGVSFESLVRQTSATMLAGLDHERYPFAEIVKDANPLRDASRAPLIQSLCTFENSHLQSETDHASFLMPTRTRKSEVGGMIQESFAIPHPTCHYDIEFAFDSSSTAIGGIVCFCADLFRTSSMQQFVENFRRLTNALIDQSTCSISSLKWGEAPPVASMDCPATGNLNDLLAEGADTATLAGGHDGLSFSPQQIERCTSRLAKRLVDVGVKSNELVAVILPNRPACAIAVQAVLRSGAALIPIDADQPSLPLQQLLAEAEPVVVITDRELELSAIPSINIDDFLTGCDTDTATQSSMDSLASVGPDELAYVIFTSGSTGRPKGVMINQGAIANTIQWRKQDVKLTAKDRVIALLSHQFDAGLGVMLTAISQGATLVWPKQSSPFQLDLDDIIDTLIGQRITVLVANPSLLQVILAHPRFDQCCWLEQIWTGGETMPTDLPNQVRERTNARLWNFYGPTEASIEATAYETPLDHDPSRPVPIGRAIANTQIAILDDHFQPVADGVPGQIAILGNGLARGYLSQPTETAKSFRLLESFGGKRAYLTGDLGRINADGLVEFLGRIDGQVKLRGYRIELEEIEQHLRNQPSVLDAAVCVLGEGTSALLVGLMVTPSAVSNLEDGFSGLPRYKRPARVHRVDAIPKNASGKIDRSQLKELAATFRAVTPAPTGITVPQNDFEAFLATTWCEVLQTDSVQFDESFFDAGGSSLQAAMLTAKLTDSLGVRVPVALLFDLSDIRTLARRLAELYPTQIEASFGVASVQTGTRCVSKKGSHPLIAAWQPSGDRPPIFMVHPPGGIVVCYRDLAQQLSTKQPLYAIRSKGLHGDEALPETMQAMAAEYVAAIEATCPDGPIVIGGWSLGGLAAVEVAKQLLASRREVQHLILLDTSIPAGANDRVDEEEHQQVGLEYGIDLSLEQLGELAPEEQLPFLWEHAKKLGVLDDDVPAEVVRHTLLDLQRLFHHHVELANRYQLDEVAIPIVLFRPLDVPVQSSGSHDRGWSKLAKKVTVIDVPGHHHSMLSMPHVVELARYFNR</sequence>
<dbReference type="InterPro" id="IPR020845">
    <property type="entry name" value="AMP-binding_CS"/>
</dbReference>
<dbReference type="CDD" id="cd19531">
    <property type="entry name" value="LCL_NRPS-like"/>
    <property type="match status" value="1"/>
</dbReference>
<dbReference type="GO" id="GO:0003824">
    <property type="term" value="F:catalytic activity"/>
    <property type="evidence" value="ECO:0007669"/>
    <property type="project" value="InterPro"/>
</dbReference>
<evidence type="ECO:0000256" key="1">
    <source>
        <dbReference type="ARBA" id="ARBA00001957"/>
    </source>
</evidence>
<evidence type="ECO:0000313" key="6">
    <source>
        <dbReference type="Proteomes" id="UP000315010"/>
    </source>
</evidence>
<dbReference type="Pfam" id="PF00501">
    <property type="entry name" value="AMP-binding"/>
    <property type="match status" value="1"/>
</dbReference>
<dbReference type="InterPro" id="IPR020806">
    <property type="entry name" value="PKS_PP-bd"/>
</dbReference>
<dbReference type="SUPFAM" id="SSF52777">
    <property type="entry name" value="CoA-dependent acyltransferases"/>
    <property type="match status" value="2"/>
</dbReference>
<comment type="caution">
    <text evidence="5">The sequence shown here is derived from an EMBL/GenBank/DDBJ whole genome shotgun (WGS) entry which is preliminary data.</text>
</comment>
<dbReference type="Gene3D" id="3.40.50.1820">
    <property type="entry name" value="alpha/beta hydrolase"/>
    <property type="match status" value="1"/>
</dbReference>
<evidence type="ECO:0000313" key="5">
    <source>
        <dbReference type="EMBL" id="TWT84023.1"/>
    </source>
</evidence>
<evidence type="ECO:0000256" key="3">
    <source>
        <dbReference type="ARBA" id="ARBA00022553"/>
    </source>
</evidence>
<feature type="domain" description="Carrier" evidence="4">
    <location>
        <begin position="997"/>
        <end position="1072"/>
    </location>
</feature>
<dbReference type="Gene3D" id="3.30.559.10">
    <property type="entry name" value="Chloramphenicol acetyltransferase-like domain"/>
    <property type="match status" value="1"/>
</dbReference>
<dbReference type="PROSITE" id="PS00012">
    <property type="entry name" value="PHOSPHOPANTETHEINE"/>
    <property type="match status" value="1"/>
</dbReference>
<dbReference type="GO" id="GO:0005737">
    <property type="term" value="C:cytoplasm"/>
    <property type="evidence" value="ECO:0007669"/>
    <property type="project" value="TreeGrafter"/>
</dbReference>
<dbReference type="InterPro" id="IPR036736">
    <property type="entry name" value="ACP-like_sf"/>
</dbReference>
<dbReference type="SUPFAM" id="SSF56801">
    <property type="entry name" value="Acetyl-CoA synthetase-like"/>
    <property type="match status" value="1"/>
</dbReference>
<dbReference type="InterPro" id="IPR010071">
    <property type="entry name" value="AA_adenyl_dom"/>
</dbReference>
<dbReference type="GO" id="GO:0031177">
    <property type="term" value="F:phosphopantetheine binding"/>
    <property type="evidence" value="ECO:0007669"/>
    <property type="project" value="InterPro"/>
</dbReference>
<dbReference type="Gene3D" id="3.30.300.30">
    <property type="match status" value="1"/>
</dbReference>
<dbReference type="CDD" id="cd05930">
    <property type="entry name" value="A_NRPS"/>
    <property type="match status" value="1"/>
</dbReference>
<dbReference type="InterPro" id="IPR045851">
    <property type="entry name" value="AMP-bd_C_sf"/>
</dbReference>
<dbReference type="SMART" id="SM00824">
    <property type="entry name" value="PKS_TE"/>
    <property type="match status" value="1"/>
</dbReference>
<dbReference type="Gene3D" id="1.10.1200.10">
    <property type="entry name" value="ACP-like"/>
    <property type="match status" value="1"/>
</dbReference>
<keyword evidence="2" id="KW-0596">Phosphopantetheine</keyword>
<dbReference type="SUPFAM" id="SSF47336">
    <property type="entry name" value="ACP-like"/>
    <property type="match status" value="1"/>
</dbReference>
<name>A0A5C5ZBS9_9BACT</name>
<dbReference type="RefSeq" id="WP_146401531.1">
    <property type="nucleotide sequence ID" value="NZ_SJPJ01000001.1"/>
</dbReference>
<comment type="cofactor">
    <cofactor evidence="1">
        <name>pantetheine 4'-phosphate</name>
        <dbReference type="ChEBI" id="CHEBI:47942"/>
    </cofactor>
</comment>
<gene>
    <name evidence="5" type="primary">dhbF_2</name>
    <name evidence="5" type="ORF">CA13_54970</name>
</gene>
<dbReference type="InterPro" id="IPR029058">
    <property type="entry name" value="AB_hydrolase_fold"/>
</dbReference>
<proteinExistence type="predicted"/>
<dbReference type="SUPFAM" id="SSF53474">
    <property type="entry name" value="alpha/beta-Hydrolases"/>
    <property type="match status" value="1"/>
</dbReference>
<dbReference type="PANTHER" id="PTHR45527">
    <property type="entry name" value="NONRIBOSOMAL PEPTIDE SYNTHETASE"/>
    <property type="match status" value="1"/>
</dbReference>
<dbReference type="GO" id="GO:0043041">
    <property type="term" value="P:amino acid activation for nonribosomal peptide biosynthetic process"/>
    <property type="evidence" value="ECO:0007669"/>
    <property type="project" value="TreeGrafter"/>
</dbReference>
<organism evidence="5 6">
    <name type="scientific">Novipirellula herctigrandis</name>
    <dbReference type="NCBI Taxonomy" id="2527986"/>
    <lineage>
        <taxon>Bacteria</taxon>
        <taxon>Pseudomonadati</taxon>
        <taxon>Planctomycetota</taxon>
        <taxon>Planctomycetia</taxon>
        <taxon>Pirellulales</taxon>
        <taxon>Pirellulaceae</taxon>
        <taxon>Novipirellula</taxon>
    </lineage>
</organism>
<dbReference type="Pfam" id="PF00975">
    <property type="entry name" value="Thioesterase"/>
    <property type="match status" value="1"/>
</dbReference>
<dbReference type="Proteomes" id="UP000315010">
    <property type="component" value="Unassembled WGS sequence"/>
</dbReference>
<dbReference type="EMBL" id="SJPJ01000001">
    <property type="protein sequence ID" value="TWT84023.1"/>
    <property type="molecule type" value="Genomic_DNA"/>
</dbReference>
<dbReference type="InterPro" id="IPR020802">
    <property type="entry name" value="TesA-like"/>
</dbReference>
<keyword evidence="3" id="KW-0597">Phosphoprotein</keyword>
<dbReference type="SMART" id="SM00823">
    <property type="entry name" value="PKS_PP"/>
    <property type="match status" value="1"/>
</dbReference>
<dbReference type="InterPro" id="IPR042099">
    <property type="entry name" value="ANL_N_sf"/>
</dbReference>
<keyword evidence="6" id="KW-1185">Reference proteome</keyword>
<dbReference type="OrthoDB" id="9778383at2"/>
<dbReference type="InterPro" id="IPR006162">
    <property type="entry name" value="Ppantetheine_attach_site"/>
</dbReference>
<dbReference type="PROSITE" id="PS50075">
    <property type="entry name" value="CARRIER"/>
    <property type="match status" value="1"/>
</dbReference>
<dbReference type="Gene3D" id="3.40.50.12780">
    <property type="entry name" value="N-terminal domain of ligase-like"/>
    <property type="match status" value="1"/>
</dbReference>
<evidence type="ECO:0000256" key="2">
    <source>
        <dbReference type="ARBA" id="ARBA00022450"/>
    </source>
</evidence>
<dbReference type="Pfam" id="PF00550">
    <property type="entry name" value="PP-binding"/>
    <property type="match status" value="1"/>
</dbReference>
<dbReference type="PROSITE" id="PS00455">
    <property type="entry name" value="AMP_BINDING"/>
    <property type="match status" value="1"/>
</dbReference>
<evidence type="ECO:0000259" key="4">
    <source>
        <dbReference type="PROSITE" id="PS50075"/>
    </source>
</evidence>